<keyword evidence="3" id="KW-1185">Reference proteome</keyword>
<dbReference type="PROSITE" id="PS50042">
    <property type="entry name" value="CNMP_BINDING_3"/>
    <property type="match status" value="1"/>
</dbReference>
<name>A0A1I0IJ10_9BACT</name>
<feature type="domain" description="Cyclic nucleotide-binding" evidence="1">
    <location>
        <begin position="201"/>
        <end position="280"/>
    </location>
</feature>
<dbReference type="InterPro" id="IPR022385">
    <property type="entry name" value="Rhs_assc_core"/>
</dbReference>
<gene>
    <name evidence="2" type="ORF">SAMN04487998_3330</name>
</gene>
<evidence type="ECO:0000313" key="3">
    <source>
        <dbReference type="Proteomes" id="UP000198697"/>
    </source>
</evidence>
<dbReference type="Proteomes" id="UP000198697">
    <property type="component" value="Unassembled WGS sequence"/>
</dbReference>
<proteinExistence type="predicted"/>
<protein>
    <submittedName>
        <fullName evidence="2">RHS repeat-associated core domain-containing protein</fullName>
    </submittedName>
</protein>
<dbReference type="EMBL" id="FOHS01000005">
    <property type="protein sequence ID" value="SET97010.1"/>
    <property type="molecule type" value="Genomic_DNA"/>
</dbReference>
<dbReference type="Gene3D" id="2.180.10.10">
    <property type="entry name" value="RHS repeat-associated core"/>
    <property type="match status" value="3"/>
</dbReference>
<dbReference type="InterPro" id="IPR000595">
    <property type="entry name" value="cNMP-bd_dom"/>
</dbReference>
<organism evidence="2 3">
    <name type="scientific">Hymenobacter actinosclerus</name>
    <dbReference type="NCBI Taxonomy" id="82805"/>
    <lineage>
        <taxon>Bacteria</taxon>
        <taxon>Pseudomonadati</taxon>
        <taxon>Bacteroidota</taxon>
        <taxon>Cytophagia</taxon>
        <taxon>Cytophagales</taxon>
        <taxon>Hymenobacteraceae</taxon>
        <taxon>Hymenobacter</taxon>
    </lineage>
</organism>
<dbReference type="PANTHER" id="PTHR32305">
    <property type="match status" value="1"/>
</dbReference>
<dbReference type="InterPro" id="IPR050708">
    <property type="entry name" value="T6SS_VgrG/RHS"/>
</dbReference>
<dbReference type="Pfam" id="PF20041">
    <property type="entry name" value="DUF6443"/>
    <property type="match status" value="1"/>
</dbReference>
<dbReference type="InterPro" id="IPR045619">
    <property type="entry name" value="DUF6443"/>
</dbReference>
<dbReference type="RefSeq" id="WP_177189886.1">
    <property type="nucleotide sequence ID" value="NZ_FOHS01000005.1"/>
</dbReference>
<sequence length="1552" mass="170351">MKSIVLFLLILLVLVTPIYCQVQPTIIANGPLELAPTSSVTLSILGFTQYRWTRNNVDVVSTQSSIITGTPGYYRVEVSNGGIWQVSSPVRITVRPGTGSADKSYSQEDVVLQEGILSEADIDLAQTKRGRTLTYLDGLMRPTQQIVVRATAETSSAPNGLDMVQFYEYDAIDQQPRSYLPYVGGSDGSFKSNALAEQRAFYSNSGPAKTARVTNNLTYAETVFEDTPGGSAIEQGGAGTSWQVVKDANGKSTFQGHTKRMLARGSTGGEVAIWSYTPGAEGLIGTASFTFDAPGSISVTQLTDEDGKQSWKYTNSLGQIVATETLASPRNYLTTATAYDEAGRIVMTMSPEGVKRAVNSGEALSTEFLARWAFLYRFDALGRAIAKKVPGKEWEYTIYDRWNRAVASQSGNQRQQGKWAYTKYDELNRPIITGQITDSRSQQALSDALEAGINAGTFSRYELKANTATSTIRIGYSRDRSFPINPPSNELLTISYYDDYSFLNGSQDKLRYYQESAGDLSIPALASTLTIGLPTISQTRILGSTAWLTSVIYYDDKARTIQIKSENQLGGVERLSTEYDYAGKVLKKYTAHNLRNNTPTHTILYRYTYYSNDSPNELFVQFNKNAGGSELLLSKKEYNELGQLVDDKLGRKNSPSPTYLQSVDYRYNIRGWLTHINNRDLQSGVATNEDSDAEGDLFGFELKYDTDLQTNSTTAHYNGNIAESLWQSRRNLKMRGYGYHYDNANRITGANYSAYYYTGSAWGWNGEKDDAAGMGRFTTSDIEYDMNGNITRMNRVGHKSTVSNQAIYGPIDQLHYSYGTAGGNQLRSVVDKAGHSSAPNDFEDTASSGDEYSYDWNANMTQDSNKGITVDYNELDLPRLIQFNNGNSISFTYTAAGEKLTQAYSNATYDYAVNYVGGFVYGQGPLLTIATPVGRALYGSTPDNSTQRWMQEYHIRDHLGNLRLAFRDEGRNVQRLVATMEQVNAAEEEKHFDNLTATRQLDSDHSRTGSYAARLNAGQNQRMFGPSASVKVNAGDSVNFEVYGRYDIRYKASLWPAILPIAAAANTPTITATNDSRSTTRRGLLPKLATGITLAWTALPHLFERRQETPRASIKYDLYDQDSNFVASETRYLDHSAANEWQRLEVGFKAKENGYVLISLQNATAEDVWFDDAELRTTSDMIVQENHYDPWGQNLVNIEYEGTPNEQWQYSDKERVNEIGWADYGTRYYDSQLGRWHTPDPADQFTSPYIGLGNNPIVGTDPDGRFWNVVIGAVVGAYSGYKIGQAKGASGWSLFGYTAAGAGIGALTGGFGGLIAGSGAAFANTGSIVFSSYSASMGMKILSGGSTPLSVGFGAASYNFDRGEFGFLGKKGNSTIENIGYGLGAFTNISDTYGFVFGGTETVDLVSSGHSKIMKDGNFLYDFGTDLKGWESILGDGKQLGDAFKKASSTNDYFLTGKEANLTDGLVATGRHQSVRGVNLTKLATYKYATEGRNAYSLAGIVPIGSRNCSAASSAAFLHAGVFNIPFGVPGVLSFQMFLRQYSPVVSSLLKK</sequence>
<dbReference type="STRING" id="82805.SAMN04487998_3330"/>
<dbReference type="NCBIfam" id="TIGR03696">
    <property type="entry name" value="Rhs_assc_core"/>
    <property type="match status" value="1"/>
</dbReference>
<evidence type="ECO:0000259" key="1">
    <source>
        <dbReference type="PROSITE" id="PS50042"/>
    </source>
</evidence>
<reference evidence="3" key="1">
    <citation type="submission" date="2016-10" db="EMBL/GenBank/DDBJ databases">
        <authorList>
            <person name="Varghese N."/>
            <person name="Submissions S."/>
        </authorList>
    </citation>
    <scope>NUCLEOTIDE SEQUENCE [LARGE SCALE GENOMIC DNA]</scope>
    <source>
        <strain evidence="3">DSM 15310</strain>
    </source>
</reference>
<evidence type="ECO:0000313" key="2">
    <source>
        <dbReference type="EMBL" id="SET97010.1"/>
    </source>
</evidence>
<accession>A0A1I0IJ10</accession>
<dbReference type="PANTHER" id="PTHR32305:SF15">
    <property type="entry name" value="PROTEIN RHSA-RELATED"/>
    <property type="match status" value="1"/>
</dbReference>